<dbReference type="Proteomes" id="UP000053447">
    <property type="component" value="Unassembled WGS sequence"/>
</dbReference>
<dbReference type="Pfam" id="PF02349">
    <property type="entry name" value="MSG"/>
    <property type="match status" value="4"/>
</dbReference>
<comment type="caution">
    <text evidence="3">The sequence shown here is derived from an EMBL/GenBank/DDBJ whole genome shotgun (WGS) entry which is preliminary data.</text>
</comment>
<dbReference type="GeneID" id="28942193"/>
<protein>
    <recommendedName>
        <fullName evidence="2">Major surface glycoprotein 2 C-terminal domain-containing protein</fullName>
    </recommendedName>
</protein>
<reference evidence="4" key="1">
    <citation type="journal article" date="2016" name="Nat. Commun.">
        <title>Genome analysis of three Pneumocystis species reveals adaptation mechanisms to life exclusively in mammalian hosts.</title>
        <authorList>
            <person name="Ma L."/>
            <person name="Chen Z."/>
            <person name="Huang D.W."/>
            <person name="Kutty G."/>
            <person name="Ishihara M."/>
            <person name="Wang H."/>
            <person name="Abouelleil A."/>
            <person name="Bishop L."/>
            <person name="Davey E."/>
            <person name="Deng R."/>
            <person name="Deng X."/>
            <person name="Fan L."/>
            <person name="Fantoni G."/>
            <person name="Fitzgerald M."/>
            <person name="Gogineni E."/>
            <person name="Goldberg J.M."/>
            <person name="Handley G."/>
            <person name="Hu X."/>
            <person name="Huber C."/>
            <person name="Jiao X."/>
            <person name="Jones K."/>
            <person name="Levin J.Z."/>
            <person name="Liu Y."/>
            <person name="Macdonald P."/>
            <person name="Melnikov A."/>
            <person name="Raley C."/>
            <person name="Sassi M."/>
            <person name="Sherman B.T."/>
            <person name="Song X."/>
            <person name="Sykes S."/>
            <person name="Tran B."/>
            <person name="Walsh L."/>
            <person name="Xia Y."/>
            <person name="Yang J."/>
            <person name="Young S."/>
            <person name="Zeng Q."/>
            <person name="Zheng X."/>
            <person name="Stephens R."/>
            <person name="Nusbaum C."/>
            <person name="Birren B.W."/>
            <person name="Azadi P."/>
            <person name="Lempicki R.A."/>
            <person name="Cuomo C.A."/>
            <person name="Kovacs J.A."/>
        </authorList>
    </citation>
    <scope>NUCLEOTIDE SEQUENCE [LARGE SCALE GENOMIC DNA]</scope>
    <source>
        <strain evidence="4">RU7</strain>
    </source>
</reference>
<keyword evidence="4" id="KW-1185">Reference proteome</keyword>
<evidence type="ECO:0000313" key="4">
    <source>
        <dbReference type="Proteomes" id="UP000053447"/>
    </source>
</evidence>
<dbReference type="AlphaFoldDB" id="A0A0W4ZB82"/>
<proteinExistence type="predicted"/>
<name>A0A0W4ZB82_PNEJ7</name>
<dbReference type="RefSeq" id="XP_018227851.1">
    <property type="nucleotide sequence ID" value="XM_018375938.1"/>
</dbReference>
<dbReference type="VEuPathDB" id="FungiDB:T551_03675"/>
<dbReference type="OrthoDB" id="10257471at2759"/>
<dbReference type="STRING" id="1408657.A0A0W4ZB82"/>
<evidence type="ECO:0000259" key="2">
    <source>
        <dbReference type="Pfam" id="PF12373"/>
    </source>
</evidence>
<accession>A0A0W4ZB82</accession>
<gene>
    <name evidence="3" type="ORF">T551_03675</name>
</gene>
<sequence length="1054" mass="119573">METQTQPHTTAQPTPVRHGLARAVARAVKRQAAGAQNSFDEEHVLALILNKDLEKTKCIEKLKKYCQELNEVNLKIEQVHEKLKDFCDNGKADTKCQSLQTKVMGKCTDFKTKKLEPALKDPSDDNCKENERQCLFLEGACPNELKEKCSELRNKCYQRKRDGVAEEVLLRALHGDLENTTECEKKIKNVCPKIGQESDELTMLCLDQQATCVSLVAKGKSKCSVLKQKVEEALKEKNELRGKCLPLLEQCYFHRGNCKKDASQCKPQNKDCEDYLPKCDELAKECGKKGVIYIHPGPDFDPTKPEPTVAEDIGLEELYKRAEEDGVFIGRQQVRDATALLALLVKKDNTGNNDIGKKCNEILENKCKNSHEHEALEKLCAKNAANNIGKEKCKELEEDIKKTCNIFASKLINNHLFDPKKGNNGIIGWGGLPTFLSNEDCTKLESYCFYFEKKCQDGEKSCANVRAACYKRGLDARANKVLQENMRGMLHGSNKSWLEKFQQELVKVCKELKENKENFPNDELFALCVQPAKAARLLTHDLRMKTIFLRQQLDKRRDFPTDKDCKELGRKCQDLGEDSKEITWPCHTLEQQCNRLGTTEILKQVLLDEHKDTLKDQESCVKYLKEKCNKWSRRGDDRFSFVCVFQNATCELMVKDVQDRCKVFKENIENSKIIGFLKNNTDKITRLANVCPFWDPYCDKFSPNCLDLLKKDTCTKIKKHCKPFYERKALEDSLKVELRGKLNKKNECTTALEGYCTIAGNVNNASIKSLCKDTTDNKSKKDDNKVREELCEKLVEEVKEQCKTLPTELEQPEKDLQEDYKTYKELKKQAEEAMNKSNLVLSLVKKNESNASKGNSKDKKNAVSNEQDTTKHAKILRREVKDVSVTESEVKAFDLTAEVLGRYIDLKEKCNKLTSDCGIKDDCDALKSVCKKIQGVCSKLEPLKVKPHETVTKTNITTVTETVKEAEKTGDSEKCKSLSTTDTWVTQTSTHTSTSTITSTITSKITLTSTRRCKPTKCTTGDDAEDVKPSEGLKMSGWSVMRGVILAMMISFMI</sequence>
<dbReference type="EMBL" id="LFWA01000022">
    <property type="protein sequence ID" value="KTW25690.1"/>
    <property type="molecule type" value="Genomic_DNA"/>
</dbReference>
<evidence type="ECO:0000313" key="3">
    <source>
        <dbReference type="EMBL" id="KTW25690.1"/>
    </source>
</evidence>
<feature type="region of interest" description="Disordered" evidence="1">
    <location>
        <begin position="847"/>
        <end position="871"/>
    </location>
</feature>
<dbReference type="InterPro" id="IPR003330">
    <property type="entry name" value="MSG"/>
</dbReference>
<evidence type="ECO:0000256" key="1">
    <source>
        <dbReference type="SAM" id="MobiDB-lite"/>
    </source>
</evidence>
<organism evidence="3 4">
    <name type="scientific">Pneumocystis jirovecii (strain RU7)</name>
    <name type="common">Human pneumocystis pneumonia agent</name>
    <dbReference type="NCBI Taxonomy" id="1408657"/>
    <lineage>
        <taxon>Eukaryota</taxon>
        <taxon>Fungi</taxon>
        <taxon>Dikarya</taxon>
        <taxon>Ascomycota</taxon>
        <taxon>Taphrinomycotina</taxon>
        <taxon>Pneumocystomycetes</taxon>
        <taxon>Pneumocystaceae</taxon>
        <taxon>Pneumocystis</taxon>
    </lineage>
</organism>
<feature type="domain" description="Major surface glycoprotein 2 C-terminal" evidence="2">
    <location>
        <begin position="872"/>
        <end position="901"/>
    </location>
</feature>
<dbReference type="Pfam" id="PF12373">
    <property type="entry name" value="Msg2_C"/>
    <property type="match status" value="1"/>
</dbReference>
<dbReference type="InterPro" id="IPR021041">
    <property type="entry name" value="Maj_surf_glycoprot_2_C"/>
</dbReference>